<dbReference type="AlphaFoldDB" id="A0A1V8TF84"/>
<evidence type="ECO:0000313" key="7">
    <source>
        <dbReference type="EMBL" id="OQO10039.1"/>
    </source>
</evidence>
<evidence type="ECO:0000256" key="5">
    <source>
        <dbReference type="SAM" id="MobiDB-lite"/>
    </source>
</evidence>
<sequence>MFSLRPTPTPSPSLLTLPPELRLQIFALALSPAPKTLVTFHLDPYQREDYVEAAQSALTRVSRQLRAEALPLFYQQDNFVLHSEGKKGEERDRWLRGLGTWVEELRALEVWIRFWKRGGDGRGGGVIGVGLKWEDGRWRIEEKWRWVCNVRKPAGLERDGEWILKEMARLIGEASQLCGRGGEIGAEGLGDVVRRLKERSKPFNHDDIVVAEQPSVELYRAGVNGRMVFTPTNLFKGIQCPQSDKCMLTNCIFGHSPQQSERTNEAAISQSGVTSARETNGPAQSTSSLAATNRIAAKRSRPTYQTIAEKPLSRAEKIKADLEAARLRKAADAESKPSQTPTTVTAKQANAKDKPPSSLLREVSPPPRPTVRSLAELPSNTNPRKRSHEASEDDHPAKRTASVKTESLNPRMLANAPESHARRAVYLQHIHKDMVRLNEEVSKATTAISGWEPDRMRLLVLDDSELIKLALDEEEKIAREHPKVYGNVIKNRIVAYHKMKPEPWLEIVLVSFGKDAPSPIAKVPTKALETGLTPSQEVEVATQFLLADQQSLKAHGYIPDPPTVEQAEAAAKAVEISKHYEECDRCGSRFQMFPDRNEEGILATNGPCKFHPMRKVYPTRTKIENYTGGKDPFHPCCNDAVGSPGCTEREDHIFKTDSPARLAAVLPFITTPENLSQARDKRGAVVKAVTFDCEMGYTSLGFEMVRLTAVTWPEGRDLLDILVRPLGTIIDLNSRFSGVWPEHFTNAIPYETWLANPLPALDPTQTPSESKPLPVVKSPRKARELLCSFLTPTTSLIGHAIENDLNVTRLCHPTVIDTMLLYPHPRGLPFRFGLKMLSKKYLQRDIQTGGDRGHDSLEDAISTGDLVRVKVGLEWKRVRKLGWAFEEDEFGESRLVRPPGVNALAGLGIDAGTKKLAGLDGTDESDDVALPGFASGMGGIAVADIANMGLTINVVGS</sequence>
<dbReference type="CDD" id="cd06145">
    <property type="entry name" value="REX1_like"/>
    <property type="match status" value="1"/>
</dbReference>
<dbReference type="GO" id="GO:0004527">
    <property type="term" value="F:exonuclease activity"/>
    <property type="evidence" value="ECO:0007669"/>
    <property type="project" value="UniProtKB-KW"/>
</dbReference>
<dbReference type="GO" id="GO:0005634">
    <property type="term" value="C:nucleus"/>
    <property type="evidence" value="ECO:0007669"/>
    <property type="project" value="TreeGrafter"/>
</dbReference>
<feature type="region of interest" description="Disordered" evidence="5">
    <location>
        <begin position="257"/>
        <end position="310"/>
    </location>
</feature>
<dbReference type="SMART" id="SM00479">
    <property type="entry name" value="EXOIII"/>
    <property type="match status" value="1"/>
</dbReference>
<dbReference type="InParanoid" id="A0A1V8TF84"/>
<dbReference type="OrthoDB" id="3996471at2759"/>
<name>A0A1V8TF84_9PEZI</name>
<dbReference type="EMBL" id="NAJO01000009">
    <property type="protein sequence ID" value="OQO10039.1"/>
    <property type="molecule type" value="Genomic_DNA"/>
</dbReference>
<feature type="domain" description="Exonuclease" evidence="6">
    <location>
        <begin position="687"/>
        <end position="876"/>
    </location>
</feature>
<evidence type="ECO:0000256" key="1">
    <source>
        <dbReference type="ARBA" id="ARBA00006357"/>
    </source>
</evidence>
<dbReference type="InterPro" id="IPR012337">
    <property type="entry name" value="RNaseH-like_sf"/>
</dbReference>
<dbReference type="PANTHER" id="PTHR12801">
    <property type="entry name" value="RNA EXONUCLEASE REXO1 / RECO3 FAMILY MEMBER-RELATED"/>
    <property type="match status" value="1"/>
</dbReference>
<dbReference type="GO" id="GO:0003676">
    <property type="term" value="F:nucleic acid binding"/>
    <property type="evidence" value="ECO:0007669"/>
    <property type="project" value="InterPro"/>
</dbReference>
<comment type="similarity">
    <text evidence="1">Belongs to the REXO1/REXO3 family.</text>
</comment>
<keyword evidence="2" id="KW-0540">Nuclease</keyword>
<dbReference type="SUPFAM" id="SSF53098">
    <property type="entry name" value="Ribonuclease H-like"/>
    <property type="match status" value="1"/>
</dbReference>
<evidence type="ECO:0000313" key="8">
    <source>
        <dbReference type="Proteomes" id="UP000192596"/>
    </source>
</evidence>
<dbReference type="PANTHER" id="PTHR12801:SF112">
    <property type="entry name" value="RNA EXONUCLEASE 3"/>
    <property type="match status" value="1"/>
</dbReference>
<keyword evidence="3" id="KW-0378">Hydrolase</keyword>
<reference evidence="8" key="1">
    <citation type="submission" date="2017-03" db="EMBL/GenBank/DDBJ databases">
        <title>Genomes of endolithic fungi from Antarctica.</title>
        <authorList>
            <person name="Coleine C."/>
            <person name="Masonjones S."/>
            <person name="Stajich J.E."/>
        </authorList>
    </citation>
    <scope>NUCLEOTIDE SEQUENCE [LARGE SCALE GENOMIC DNA]</scope>
    <source>
        <strain evidence="8">CCFEE 5527</strain>
    </source>
</reference>
<proteinExistence type="inferred from homology"/>
<feature type="compositionally biased region" description="Polar residues" evidence="5">
    <location>
        <begin position="257"/>
        <end position="291"/>
    </location>
</feature>
<evidence type="ECO:0000256" key="2">
    <source>
        <dbReference type="ARBA" id="ARBA00022722"/>
    </source>
</evidence>
<dbReference type="InterPro" id="IPR047021">
    <property type="entry name" value="REXO1/3/4-like"/>
</dbReference>
<accession>A0A1V8TF84</accession>
<feature type="region of interest" description="Disordered" evidence="5">
    <location>
        <begin position="328"/>
        <end position="405"/>
    </location>
</feature>
<gene>
    <name evidence="7" type="ORF">B0A48_04395</name>
</gene>
<dbReference type="Gene3D" id="3.30.420.10">
    <property type="entry name" value="Ribonuclease H-like superfamily/Ribonuclease H"/>
    <property type="match status" value="1"/>
</dbReference>
<feature type="compositionally biased region" description="Polar residues" evidence="5">
    <location>
        <begin position="336"/>
        <end position="348"/>
    </location>
</feature>
<comment type="caution">
    <text evidence="7">The sequence shown here is derived from an EMBL/GenBank/DDBJ whole genome shotgun (WGS) entry which is preliminary data.</text>
</comment>
<protein>
    <recommendedName>
        <fullName evidence="6">Exonuclease domain-containing protein</fullName>
    </recommendedName>
</protein>
<keyword evidence="8" id="KW-1185">Reference proteome</keyword>
<organism evidence="7 8">
    <name type="scientific">Cryoendolithus antarcticus</name>
    <dbReference type="NCBI Taxonomy" id="1507870"/>
    <lineage>
        <taxon>Eukaryota</taxon>
        <taxon>Fungi</taxon>
        <taxon>Dikarya</taxon>
        <taxon>Ascomycota</taxon>
        <taxon>Pezizomycotina</taxon>
        <taxon>Dothideomycetes</taxon>
        <taxon>Dothideomycetidae</taxon>
        <taxon>Cladosporiales</taxon>
        <taxon>Cladosporiaceae</taxon>
        <taxon>Cryoendolithus</taxon>
    </lineage>
</organism>
<dbReference type="InterPro" id="IPR013520">
    <property type="entry name" value="Ribonucl_H"/>
</dbReference>
<dbReference type="InterPro" id="IPR036397">
    <property type="entry name" value="RNaseH_sf"/>
</dbReference>
<evidence type="ECO:0000259" key="6">
    <source>
        <dbReference type="SMART" id="SM00479"/>
    </source>
</evidence>
<dbReference type="STRING" id="1507870.A0A1V8TF84"/>
<dbReference type="InterPro" id="IPR034922">
    <property type="entry name" value="REX1-like_exo"/>
</dbReference>
<feature type="compositionally biased region" description="Basic and acidic residues" evidence="5">
    <location>
        <begin position="388"/>
        <end position="397"/>
    </location>
</feature>
<dbReference type="Proteomes" id="UP000192596">
    <property type="component" value="Unassembled WGS sequence"/>
</dbReference>
<keyword evidence="4" id="KW-0269">Exonuclease</keyword>
<evidence type="ECO:0000256" key="4">
    <source>
        <dbReference type="ARBA" id="ARBA00022839"/>
    </source>
</evidence>
<evidence type="ECO:0000256" key="3">
    <source>
        <dbReference type="ARBA" id="ARBA00022801"/>
    </source>
</evidence>